<keyword evidence="2 4" id="KW-1005">Bacterial flagellum biogenesis</keyword>
<dbReference type="PANTHER" id="PTHR39190:SF1">
    <property type="entry name" value="FLAGELLAR ASSEMBLY FACTOR FLIW"/>
    <property type="match status" value="1"/>
</dbReference>
<name>A0A4V6NZV8_9GAMM</name>
<reference evidence="5 6" key="1">
    <citation type="submission" date="2019-03" db="EMBL/GenBank/DDBJ databases">
        <title>Genomic Encyclopedia of Type Strains, Phase IV (KMG-IV): sequencing the most valuable type-strain genomes for metagenomic binning, comparative biology and taxonomic classification.</title>
        <authorList>
            <person name="Goeker M."/>
        </authorList>
    </citation>
    <scope>NUCLEOTIDE SEQUENCE [LARGE SCALE GENOMIC DNA]</scope>
    <source>
        <strain evidence="5 6">DSM 13587</strain>
    </source>
</reference>
<keyword evidence="1 4" id="KW-0963">Cytoplasm</keyword>
<proteinExistence type="inferred from homology"/>
<dbReference type="InterPro" id="IPR003775">
    <property type="entry name" value="Flagellar_assembly_factor_FliW"/>
</dbReference>
<dbReference type="GO" id="GO:0044780">
    <property type="term" value="P:bacterial-type flagellum assembly"/>
    <property type="evidence" value="ECO:0007669"/>
    <property type="project" value="UniProtKB-UniRule"/>
</dbReference>
<dbReference type="Proteomes" id="UP000295717">
    <property type="component" value="Unassembled WGS sequence"/>
</dbReference>
<evidence type="ECO:0000256" key="2">
    <source>
        <dbReference type="ARBA" id="ARBA00022795"/>
    </source>
</evidence>
<protein>
    <recommendedName>
        <fullName evidence="4">Flagellar assembly factor FliW</fullName>
    </recommendedName>
</protein>
<dbReference type="OrthoDB" id="9801235at2"/>
<organism evidence="5 6">
    <name type="scientific">Thiobaca trueperi</name>
    <dbReference type="NCBI Taxonomy" id="127458"/>
    <lineage>
        <taxon>Bacteria</taxon>
        <taxon>Pseudomonadati</taxon>
        <taxon>Pseudomonadota</taxon>
        <taxon>Gammaproteobacteria</taxon>
        <taxon>Chromatiales</taxon>
        <taxon>Chromatiaceae</taxon>
        <taxon>Thiobaca</taxon>
    </lineage>
</organism>
<keyword evidence="3 4" id="KW-0810">Translation regulation</keyword>
<comment type="similarity">
    <text evidence="4">Belongs to the FliW family.</text>
</comment>
<comment type="caution">
    <text evidence="5">The sequence shown here is derived from an EMBL/GenBank/DDBJ whole genome shotgun (WGS) entry which is preliminary data.</text>
</comment>
<comment type="function">
    <text evidence="4">Acts as an anti-CsrA protein, binds CsrA and prevents it from repressing translation of its target genes, one of which is flagellin. Binds to flagellin and participates in the assembly of the flagellum.</text>
</comment>
<evidence type="ECO:0000256" key="4">
    <source>
        <dbReference type="HAMAP-Rule" id="MF_01185"/>
    </source>
</evidence>
<dbReference type="GO" id="GO:0006417">
    <property type="term" value="P:regulation of translation"/>
    <property type="evidence" value="ECO:0007669"/>
    <property type="project" value="UniProtKB-KW"/>
</dbReference>
<dbReference type="InterPro" id="IPR024046">
    <property type="entry name" value="Flagellar_assmbl_FliW_dom_sf"/>
</dbReference>
<evidence type="ECO:0000313" key="5">
    <source>
        <dbReference type="EMBL" id="TCT18197.1"/>
    </source>
</evidence>
<keyword evidence="6" id="KW-1185">Reference proteome</keyword>
<dbReference type="PANTHER" id="PTHR39190">
    <property type="entry name" value="FLAGELLAR ASSEMBLY FACTOR FLIW"/>
    <property type="match status" value="1"/>
</dbReference>
<dbReference type="AlphaFoldDB" id="A0A4V6NZV8"/>
<keyword evidence="4" id="KW-0143">Chaperone</keyword>
<accession>A0A4V6NZV8</accession>
<comment type="subunit">
    <text evidence="4">Interacts with translational regulator CsrA and flagellin(s).</text>
</comment>
<dbReference type="Pfam" id="PF02623">
    <property type="entry name" value="FliW"/>
    <property type="match status" value="1"/>
</dbReference>
<evidence type="ECO:0000256" key="3">
    <source>
        <dbReference type="ARBA" id="ARBA00022845"/>
    </source>
</evidence>
<keyword evidence="5" id="KW-0969">Cilium</keyword>
<dbReference type="EMBL" id="SMAO01000013">
    <property type="protein sequence ID" value="TCT18197.1"/>
    <property type="molecule type" value="Genomic_DNA"/>
</dbReference>
<dbReference type="SUPFAM" id="SSF141457">
    <property type="entry name" value="BH3618-like"/>
    <property type="match status" value="1"/>
</dbReference>
<keyword evidence="5" id="KW-0966">Cell projection</keyword>
<dbReference type="GO" id="GO:0005737">
    <property type="term" value="C:cytoplasm"/>
    <property type="evidence" value="ECO:0007669"/>
    <property type="project" value="UniProtKB-SubCell"/>
</dbReference>
<comment type="subcellular location">
    <subcellularLocation>
        <location evidence="4">Cytoplasm</location>
    </subcellularLocation>
</comment>
<gene>
    <name evidence="4" type="primary">fliW</name>
    <name evidence="5" type="ORF">EDC35_11315</name>
</gene>
<dbReference type="Gene3D" id="2.30.290.10">
    <property type="entry name" value="BH3618-like"/>
    <property type="match status" value="1"/>
</dbReference>
<dbReference type="HAMAP" id="MF_01185">
    <property type="entry name" value="FliW"/>
    <property type="match status" value="1"/>
</dbReference>
<evidence type="ECO:0000313" key="6">
    <source>
        <dbReference type="Proteomes" id="UP000295717"/>
    </source>
</evidence>
<keyword evidence="5" id="KW-0282">Flagellum</keyword>
<evidence type="ECO:0000256" key="1">
    <source>
        <dbReference type="ARBA" id="ARBA00022490"/>
    </source>
</evidence>
<dbReference type="RefSeq" id="WP_132978589.1">
    <property type="nucleotide sequence ID" value="NZ_SMAO01000013.1"/>
</dbReference>
<sequence>MTEQTASDSSTQKLVFPRGIPGFEDQTRYNLFHSDTESGRVYWMESEDRPEITFTFVDPKLYGLNYELELTDDEQTLLQAERPDDVAVLLMLWKQEEPGQDAKPGLNANIAGPILINVEKRLGMQKILASPKVELNITE</sequence>